<accession>A0A0E9Y0C9</accession>
<proteinExistence type="predicted"/>
<organism evidence="1">
    <name type="scientific">Anguilla anguilla</name>
    <name type="common">European freshwater eel</name>
    <name type="synonym">Muraena anguilla</name>
    <dbReference type="NCBI Taxonomy" id="7936"/>
    <lineage>
        <taxon>Eukaryota</taxon>
        <taxon>Metazoa</taxon>
        <taxon>Chordata</taxon>
        <taxon>Craniata</taxon>
        <taxon>Vertebrata</taxon>
        <taxon>Euteleostomi</taxon>
        <taxon>Actinopterygii</taxon>
        <taxon>Neopterygii</taxon>
        <taxon>Teleostei</taxon>
        <taxon>Anguilliformes</taxon>
        <taxon>Anguillidae</taxon>
        <taxon>Anguilla</taxon>
    </lineage>
</organism>
<protein>
    <submittedName>
        <fullName evidence="1">Uncharacterized protein</fullName>
    </submittedName>
</protein>
<name>A0A0E9Y0C9_ANGAN</name>
<dbReference type="AlphaFoldDB" id="A0A0E9Y0C9"/>
<sequence>MSLYIQVKSTLLKGITAESYQGIEPVICVRL</sequence>
<dbReference type="EMBL" id="GBXM01001194">
    <property type="protein sequence ID" value="JAI07384.1"/>
    <property type="molecule type" value="Transcribed_RNA"/>
</dbReference>
<reference evidence="1" key="2">
    <citation type="journal article" date="2015" name="Fish Shellfish Immunol.">
        <title>Early steps in the European eel (Anguilla anguilla)-Vibrio vulnificus interaction in the gills: Role of the RtxA13 toxin.</title>
        <authorList>
            <person name="Callol A."/>
            <person name="Pajuelo D."/>
            <person name="Ebbesson L."/>
            <person name="Teles M."/>
            <person name="MacKenzie S."/>
            <person name="Amaro C."/>
        </authorList>
    </citation>
    <scope>NUCLEOTIDE SEQUENCE</scope>
</reference>
<evidence type="ECO:0000313" key="1">
    <source>
        <dbReference type="EMBL" id="JAI07384.1"/>
    </source>
</evidence>
<reference evidence="1" key="1">
    <citation type="submission" date="2014-11" db="EMBL/GenBank/DDBJ databases">
        <authorList>
            <person name="Amaro Gonzalez C."/>
        </authorList>
    </citation>
    <scope>NUCLEOTIDE SEQUENCE</scope>
</reference>